<gene>
    <name evidence="1" type="ORF">SteCoe_11485</name>
</gene>
<protein>
    <submittedName>
        <fullName evidence="1">Uncharacterized protein</fullName>
    </submittedName>
</protein>
<organism evidence="1 2">
    <name type="scientific">Stentor coeruleus</name>
    <dbReference type="NCBI Taxonomy" id="5963"/>
    <lineage>
        <taxon>Eukaryota</taxon>
        <taxon>Sar</taxon>
        <taxon>Alveolata</taxon>
        <taxon>Ciliophora</taxon>
        <taxon>Postciliodesmatophora</taxon>
        <taxon>Heterotrichea</taxon>
        <taxon>Heterotrichida</taxon>
        <taxon>Stentoridae</taxon>
        <taxon>Stentor</taxon>
    </lineage>
</organism>
<accession>A0A1R2CD85</accession>
<evidence type="ECO:0000313" key="1">
    <source>
        <dbReference type="EMBL" id="OMJ86930.1"/>
    </source>
</evidence>
<sequence length="158" mass="18224">MSHLIQDINHSPHNTKYSVTILEEKDPDHLDYLETNPHYTAFGTLGVDYDLSLQHAKIQYQKKIDEQVQSTEPVEYDYYINFPPPSHAENKIITPLDLASNGKFNHASLNGKVLPKLNEENVRDSFNREKTAAMLNNKKKLKAKNRFKHKCSCLCQII</sequence>
<dbReference type="EMBL" id="MPUH01000191">
    <property type="protein sequence ID" value="OMJ86930.1"/>
    <property type="molecule type" value="Genomic_DNA"/>
</dbReference>
<evidence type="ECO:0000313" key="2">
    <source>
        <dbReference type="Proteomes" id="UP000187209"/>
    </source>
</evidence>
<comment type="caution">
    <text evidence="1">The sequence shown here is derived from an EMBL/GenBank/DDBJ whole genome shotgun (WGS) entry which is preliminary data.</text>
</comment>
<dbReference type="Proteomes" id="UP000187209">
    <property type="component" value="Unassembled WGS sequence"/>
</dbReference>
<keyword evidence="2" id="KW-1185">Reference proteome</keyword>
<proteinExistence type="predicted"/>
<reference evidence="1 2" key="1">
    <citation type="submission" date="2016-11" db="EMBL/GenBank/DDBJ databases">
        <title>The macronuclear genome of Stentor coeruleus: a giant cell with tiny introns.</title>
        <authorList>
            <person name="Slabodnick M."/>
            <person name="Ruby J.G."/>
            <person name="Reiff S.B."/>
            <person name="Swart E.C."/>
            <person name="Gosai S."/>
            <person name="Prabakaran S."/>
            <person name="Witkowska E."/>
            <person name="Larue G.E."/>
            <person name="Fisher S."/>
            <person name="Freeman R.M."/>
            <person name="Gunawardena J."/>
            <person name="Chu W."/>
            <person name="Stover N.A."/>
            <person name="Gregory B.D."/>
            <person name="Nowacki M."/>
            <person name="Derisi J."/>
            <person name="Roy S.W."/>
            <person name="Marshall W.F."/>
            <person name="Sood P."/>
        </authorList>
    </citation>
    <scope>NUCLEOTIDE SEQUENCE [LARGE SCALE GENOMIC DNA]</scope>
    <source>
        <strain evidence="1">WM001</strain>
    </source>
</reference>
<dbReference type="AlphaFoldDB" id="A0A1R2CD85"/>
<name>A0A1R2CD85_9CILI</name>